<evidence type="ECO:0000256" key="14">
    <source>
        <dbReference type="HAMAP-Rule" id="MF_00052"/>
    </source>
</evidence>
<dbReference type="GO" id="GO:0004523">
    <property type="term" value="F:RNA-DNA hybrid ribonuclease activity"/>
    <property type="evidence" value="ECO:0007669"/>
    <property type="project" value="UniProtKB-UniRule"/>
</dbReference>
<organism evidence="18 19">
    <name type="scientific">Candidatus Sulfotelmatobacter kueseliae</name>
    <dbReference type="NCBI Taxonomy" id="2042962"/>
    <lineage>
        <taxon>Bacteria</taxon>
        <taxon>Pseudomonadati</taxon>
        <taxon>Acidobacteriota</taxon>
        <taxon>Terriglobia</taxon>
        <taxon>Terriglobales</taxon>
        <taxon>Candidatus Korobacteraceae</taxon>
        <taxon>Candidatus Sulfotelmatobacter</taxon>
    </lineage>
</organism>
<dbReference type="Gene3D" id="3.30.420.10">
    <property type="entry name" value="Ribonuclease H-like superfamily/Ribonuclease H"/>
    <property type="match status" value="1"/>
</dbReference>
<dbReference type="SUPFAM" id="SSF53098">
    <property type="entry name" value="Ribonuclease H-like"/>
    <property type="match status" value="1"/>
</dbReference>
<comment type="cofactor">
    <cofactor evidence="2">
        <name>Mg(2+)</name>
        <dbReference type="ChEBI" id="CHEBI:18420"/>
    </cofactor>
</comment>
<evidence type="ECO:0000256" key="11">
    <source>
        <dbReference type="ARBA" id="ARBA00022759"/>
    </source>
</evidence>
<dbReference type="NCBIfam" id="NF000594">
    <property type="entry name" value="PRK00015.1-1"/>
    <property type="match status" value="1"/>
</dbReference>
<dbReference type="HAMAP" id="MF_00052_B">
    <property type="entry name" value="RNase_HII_B"/>
    <property type="match status" value="1"/>
</dbReference>
<dbReference type="EMBL" id="OMOD01000113">
    <property type="protein sequence ID" value="SPF38873.1"/>
    <property type="molecule type" value="Genomic_DNA"/>
</dbReference>
<dbReference type="GO" id="GO:0005737">
    <property type="term" value="C:cytoplasm"/>
    <property type="evidence" value="ECO:0007669"/>
    <property type="project" value="UniProtKB-SubCell"/>
</dbReference>
<comment type="catalytic activity">
    <reaction evidence="1 14 15 16">
        <text>Endonucleolytic cleavage to 5'-phosphomonoester.</text>
        <dbReference type="EC" id="3.1.26.4"/>
    </reaction>
</comment>
<evidence type="ECO:0000256" key="2">
    <source>
        <dbReference type="ARBA" id="ARBA00001946"/>
    </source>
</evidence>
<keyword evidence="9 14" id="KW-0540">Nuclease</keyword>
<comment type="subcellular location">
    <subcellularLocation>
        <location evidence="4 14">Cytoplasm</location>
    </subcellularLocation>
</comment>
<dbReference type="InterPro" id="IPR022898">
    <property type="entry name" value="RNase_HII"/>
</dbReference>
<dbReference type="Pfam" id="PF01351">
    <property type="entry name" value="RNase_HII"/>
    <property type="match status" value="1"/>
</dbReference>
<dbReference type="CDD" id="cd07182">
    <property type="entry name" value="RNase_HII_bacteria_HII_like"/>
    <property type="match status" value="1"/>
</dbReference>
<evidence type="ECO:0000313" key="18">
    <source>
        <dbReference type="EMBL" id="SPF38873.1"/>
    </source>
</evidence>
<dbReference type="GO" id="GO:0032299">
    <property type="term" value="C:ribonuclease H2 complex"/>
    <property type="evidence" value="ECO:0007669"/>
    <property type="project" value="TreeGrafter"/>
</dbReference>
<protein>
    <recommendedName>
        <fullName evidence="7 14">Ribonuclease HII</fullName>
        <shortName evidence="14">RNase HII</shortName>
        <ecNumber evidence="6 14">3.1.26.4</ecNumber>
    </recommendedName>
</protein>
<keyword evidence="11 14" id="KW-0255">Endonuclease</keyword>
<sequence length="252" mass="27675">MFAIPLSSVDQSPPTRPLSASAAKLRLLKKLRCTLRYEKKAWEAGAKRVAGVDEVGRGSLFGPVVAAAVILDPAYRVRGLRDSKLLPPERREILAIRICEHAIAWAVAAVDAARIDEINIYQASRVAMRDAVIQLVPAADHLLVDAMRLDCELPQDAIIHGDALSASIAAASILAKVERDRMMREWDAVYPAYGLASHKGYSTPQHLAALRDYGPSPLHRQSFAPVWQKQEVFAFMEDDEAQEEAADEEAAV</sequence>
<keyword evidence="10 14" id="KW-0479">Metal-binding</keyword>
<evidence type="ECO:0000256" key="13">
    <source>
        <dbReference type="ARBA" id="ARBA00023211"/>
    </source>
</evidence>
<feature type="binding site" evidence="14 15">
    <location>
        <position position="53"/>
    </location>
    <ligand>
        <name>a divalent metal cation</name>
        <dbReference type="ChEBI" id="CHEBI:60240"/>
    </ligand>
</feature>
<dbReference type="GO" id="GO:0006298">
    <property type="term" value="P:mismatch repair"/>
    <property type="evidence" value="ECO:0007669"/>
    <property type="project" value="TreeGrafter"/>
</dbReference>
<dbReference type="PANTHER" id="PTHR10954">
    <property type="entry name" value="RIBONUCLEASE H2 SUBUNIT A"/>
    <property type="match status" value="1"/>
</dbReference>
<gene>
    <name evidence="14 18" type="primary">rnhB</name>
    <name evidence="18" type="ORF">SBA1_210019</name>
</gene>
<keyword evidence="13 14" id="KW-0464">Manganese</keyword>
<feature type="binding site" evidence="14 15">
    <location>
        <position position="145"/>
    </location>
    <ligand>
        <name>a divalent metal cation</name>
        <dbReference type="ChEBI" id="CHEBI:60240"/>
    </ligand>
</feature>
<evidence type="ECO:0000256" key="1">
    <source>
        <dbReference type="ARBA" id="ARBA00000077"/>
    </source>
</evidence>
<dbReference type="PANTHER" id="PTHR10954:SF18">
    <property type="entry name" value="RIBONUCLEASE HII"/>
    <property type="match status" value="1"/>
</dbReference>
<evidence type="ECO:0000256" key="9">
    <source>
        <dbReference type="ARBA" id="ARBA00022722"/>
    </source>
</evidence>
<dbReference type="InterPro" id="IPR001352">
    <property type="entry name" value="RNase_HII/HIII"/>
</dbReference>
<evidence type="ECO:0000256" key="15">
    <source>
        <dbReference type="PROSITE-ProRule" id="PRU01319"/>
    </source>
</evidence>
<evidence type="ECO:0000256" key="5">
    <source>
        <dbReference type="ARBA" id="ARBA00007383"/>
    </source>
</evidence>
<evidence type="ECO:0000256" key="10">
    <source>
        <dbReference type="ARBA" id="ARBA00022723"/>
    </source>
</evidence>
<evidence type="ECO:0000256" key="16">
    <source>
        <dbReference type="RuleBase" id="RU003515"/>
    </source>
</evidence>
<dbReference type="Proteomes" id="UP000238701">
    <property type="component" value="Unassembled WGS sequence"/>
</dbReference>
<dbReference type="GO" id="GO:0003723">
    <property type="term" value="F:RNA binding"/>
    <property type="evidence" value="ECO:0007669"/>
    <property type="project" value="UniProtKB-UniRule"/>
</dbReference>
<name>A0A2U3KGV0_9BACT</name>
<evidence type="ECO:0000259" key="17">
    <source>
        <dbReference type="PROSITE" id="PS51975"/>
    </source>
</evidence>
<dbReference type="GO" id="GO:0043137">
    <property type="term" value="P:DNA replication, removal of RNA primer"/>
    <property type="evidence" value="ECO:0007669"/>
    <property type="project" value="TreeGrafter"/>
</dbReference>
<comment type="function">
    <text evidence="3 14 16">Endonuclease that specifically degrades the RNA of RNA-DNA hybrids.</text>
</comment>
<feature type="binding site" evidence="14 15">
    <location>
        <position position="54"/>
    </location>
    <ligand>
        <name>a divalent metal cation</name>
        <dbReference type="ChEBI" id="CHEBI:60240"/>
    </ligand>
</feature>
<accession>A0A2U3KGV0</accession>
<dbReference type="InterPro" id="IPR012337">
    <property type="entry name" value="RNaseH-like_sf"/>
</dbReference>
<dbReference type="PROSITE" id="PS51975">
    <property type="entry name" value="RNASE_H_2"/>
    <property type="match status" value="1"/>
</dbReference>
<comment type="cofactor">
    <cofactor evidence="14 15">
        <name>Mn(2+)</name>
        <dbReference type="ChEBI" id="CHEBI:29035"/>
    </cofactor>
    <cofactor evidence="14 15">
        <name>Mg(2+)</name>
        <dbReference type="ChEBI" id="CHEBI:18420"/>
    </cofactor>
    <text evidence="14 15">Manganese or magnesium. Binds 1 divalent metal ion per monomer in the absence of substrate. May bind a second metal ion after substrate binding.</text>
</comment>
<dbReference type="EC" id="3.1.26.4" evidence="6 14"/>
<dbReference type="GO" id="GO:0030145">
    <property type="term" value="F:manganese ion binding"/>
    <property type="evidence" value="ECO:0007669"/>
    <property type="project" value="UniProtKB-UniRule"/>
</dbReference>
<comment type="similarity">
    <text evidence="5 14 16">Belongs to the RNase HII family.</text>
</comment>
<dbReference type="OrthoDB" id="9803420at2"/>
<dbReference type="FunFam" id="3.30.420.10:FF:000006">
    <property type="entry name" value="Ribonuclease HII"/>
    <property type="match status" value="1"/>
</dbReference>
<dbReference type="InterPro" id="IPR024567">
    <property type="entry name" value="RNase_HII/HIII_dom"/>
</dbReference>
<dbReference type="InterPro" id="IPR036397">
    <property type="entry name" value="RNaseH_sf"/>
</dbReference>
<evidence type="ECO:0000256" key="6">
    <source>
        <dbReference type="ARBA" id="ARBA00012180"/>
    </source>
</evidence>
<proteinExistence type="inferred from homology"/>
<evidence type="ECO:0000256" key="7">
    <source>
        <dbReference type="ARBA" id="ARBA00019179"/>
    </source>
</evidence>
<evidence type="ECO:0000256" key="8">
    <source>
        <dbReference type="ARBA" id="ARBA00022490"/>
    </source>
</evidence>
<keyword evidence="8 14" id="KW-0963">Cytoplasm</keyword>
<keyword evidence="12 14" id="KW-0378">Hydrolase</keyword>
<evidence type="ECO:0000256" key="4">
    <source>
        <dbReference type="ARBA" id="ARBA00004496"/>
    </source>
</evidence>
<evidence type="ECO:0000313" key="19">
    <source>
        <dbReference type="Proteomes" id="UP000238701"/>
    </source>
</evidence>
<evidence type="ECO:0000256" key="3">
    <source>
        <dbReference type="ARBA" id="ARBA00004065"/>
    </source>
</evidence>
<dbReference type="NCBIfam" id="NF000595">
    <property type="entry name" value="PRK00015.1-3"/>
    <property type="match status" value="1"/>
</dbReference>
<feature type="domain" description="RNase H type-2" evidence="17">
    <location>
        <begin position="47"/>
        <end position="235"/>
    </location>
</feature>
<dbReference type="AlphaFoldDB" id="A0A2U3KGV0"/>
<evidence type="ECO:0000256" key="12">
    <source>
        <dbReference type="ARBA" id="ARBA00022801"/>
    </source>
</evidence>
<reference evidence="19" key="1">
    <citation type="submission" date="2018-02" db="EMBL/GenBank/DDBJ databases">
        <authorList>
            <person name="Hausmann B."/>
        </authorList>
    </citation>
    <scope>NUCLEOTIDE SEQUENCE [LARGE SCALE GENOMIC DNA]</scope>
    <source>
        <strain evidence="19">Peat soil MAG SbA1</strain>
    </source>
</reference>